<dbReference type="SUPFAM" id="SSF141457">
    <property type="entry name" value="BH3618-like"/>
    <property type="match status" value="1"/>
</dbReference>
<dbReference type="InterPro" id="IPR024046">
    <property type="entry name" value="Flagellar_assmbl_FliW_dom_sf"/>
</dbReference>
<gene>
    <name evidence="4" type="ORF">B1B_15299</name>
</gene>
<dbReference type="PANTHER" id="PTHR39190">
    <property type="entry name" value="FLAGELLAR ASSEMBLY FACTOR FLIW"/>
    <property type="match status" value="1"/>
</dbReference>
<keyword evidence="3" id="KW-0810">Translation regulation</keyword>
<feature type="non-terminal residue" evidence="4">
    <location>
        <position position="154"/>
    </location>
</feature>
<accession>T0Z604</accession>
<evidence type="ECO:0000256" key="3">
    <source>
        <dbReference type="ARBA" id="ARBA00022845"/>
    </source>
</evidence>
<keyword evidence="4" id="KW-0969">Cilium</keyword>
<dbReference type="AlphaFoldDB" id="T0Z604"/>
<dbReference type="GO" id="GO:0006417">
    <property type="term" value="P:regulation of translation"/>
    <property type="evidence" value="ECO:0007669"/>
    <property type="project" value="UniProtKB-KW"/>
</dbReference>
<organism evidence="4">
    <name type="scientific">mine drainage metagenome</name>
    <dbReference type="NCBI Taxonomy" id="410659"/>
    <lineage>
        <taxon>unclassified sequences</taxon>
        <taxon>metagenomes</taxon>
        <taxon>ecological metagenomes</taxon>
    </lineage>
</organism>
<reference evidence="4" key="1">
    <citation type="submission" date="2013-08" db="EMBL/GenBank/DDBJ databases">
        <authorList>
            <person name="Mendez C."/>
            <person name="Richter M."/>
            <person name="Ferrer M."/>
            <person name="Sanchez J."/>
        </authorList>
    </citation>
    <scope>NUCLEOTIDE SEQUENCE</scope>
</reference>
<sequence length="154" mass="16850">MTEFASTLLKNGVGMESLSGADLMAQPRSEGQQWPLSVEIPSGLAGFEHASRFSLAPLADGLQSFMRLACEDDESASFVLVHPGVFFEDYTVEIYDEYVDALGLEGPSDVIVMVMVTLAQPPAECTVNLLGPLVINRRNMRASQVVQYKSDYRV</sequence>
<reference evidence="4" key="2">
    <citation type="journal article" date="2014" name="ISME J.">
        <title>Microbial stratification in low pH oxic and suboxic macroscopic growths along an acid mine drainage.</title>
        <authorList>
            <person name="Mendez-Garcia C."/>
            <person name="Mesa V."/>
            <person name="Sprenger R.R."/>
            <person name="Richter M."/>
            <person name="Diez M.S."/>
            <person name="Solano J."/>
            <person name="Bargiela R."/>
            <person name="Golyshina O.V."/>
            <person name="Manteca A."/>
            <person name="Ramos J.L."/>
            <person name="Gallego J.R."/>
            <person name="Llorente I."/>
            <person name="Martins Dos Santos V.A."/>
            <person name="Jensen O.N."/>
            <person name="Pelaez A.I."/>
            <person name="Sanchez J."/>
            <person name="Ferrer M."/>
        </authorList>
    </citation>
    <scope>NUCLEOTIDE SEQUENCE</scope>
</reference>
<dbReference type="Gene3D" id="2.30.290.10">
    <property type="entry name" value="BH3618-like"/>
    <property type="match status" value="1"/>
</dbReference>
<proteinExistence type="inferred from homology"/>
<dbReference type="EMBL" id="AUZY01010172">
    <property type="protein sequence ID" value="EQD39572.1"/>
    <property type="molecule type" value="Genomic_DNA"/>
</dbReference>
<dbReference type="Pfam" id="PF02623">
    <property type="entry name" value="FliW"/>
    <property type="match status" value="1"/>
</dbReference>
<dbReference type="InterPro" id="IPR003775">
    <property type="entry name" value="Flagellar_assembly_factor_FliW"/>
</dbReference>
<comment type="caution">
    <text evidence="4">The sequence shown here is derived from an EMBL/GenBank/DDBJ whole genome shotgun (WGS) entry which is preliminary data.</text>
</comment>
<keyword evidence="2" id="KW-1005">Bacterial flagellum biogenesis</keyword>
<keyword evidence="4" id="KW-0966">Cell projection</keyword>
<keyword evidence="4" id="KW-0282">Flagellum</keyword>
<dbReference type="GO" id="GO:0044780">
    <property type="term" value="P:bacterial-type flagellum assembly"/>
    <property type="evidence" value="ECO:0007669"/>
    <property type="project" value="InterPro"/>
</dbReference>
<evidence type="ECO:0000256" key="2">
    <source>
        <dbReference type="ARBA" id="ARBA00022795"/>
    </source>
</evidence>
<evidence type="ECO:0000313" key="4">
    <source>
        <dbReference type="EMBL" id="EQD39572.1"/>
    </source>
</evidence>
<keyword evidence="1" id="KW-0963">Cytoplasm</keyword>
<dbReference type="HAMAP" id="MF_01185">
    <property type="entry name" value="FliW"/>
    <property type="match status" value="1"/>
</dbReference>
<name>T0Z604_9ZZZZ</name>
<protein>
    <submittedName>
        <fullName evidence="4">Flagellar assembly factor FliW</fullName>
    </submittedName>
</protein>
<evidence type="ECO:0000256" key="1">
    <source>
        <dbReference type="ARBA" id="ARBA00022490"/>
    </source>
</evidence>
<dbReference type="PANTHER" id="PTHR39190:SF1">
    <property type="entry name" value="FLAGELLAR ASSEMBLY FACTOR FLIW"/>
    <property type="match status" value="1"/>
</dbReference>